<evidence type="ECO:0000313" key="4">
    <source>
        <dbReference type="Proteomes" id="UP000255108"/>
    </source>
</evidence>
<name>A0A377SX01_9NEIS</name>
<dbReference type="EMBL" id="SMBT01000012">
    <property type="protein sequence ID" value="TCU83358.1"/>
    <property type="molecule type" value="Genomic_DNA"/>
</dbReference>
<keyword evidence="1" id="KW-0732">Signal</keyword>
<reference evidence="3 5" key="2">
    <citation type="submission" date="2019-03" db="EMBL/GenBank/DDBJ databases">
        <title>Genomic Encyclopedia of Type Strains, Phase IV (KMG-IV): sequencing the most valuable type-strain genomes for metagenomic binning, comparative biology and taxonomic classification.</title>
        <authorList>
            <person name="Goeker M."/>
        </authorList>
    </citation>
    <scope>NUCLEOTIDE SEQUENCE [LARGE SCALE GENOMIC DNA]</scope>
    <source>
        <strain evidence="3 5">DSM 3764</strain>
    </source>
</reference>
<feature type="signal peptide" evidence="1">
    <location>
        <begin position="1"/>
        <end position="19"/>
    </location>
</feature>
<evidence type="ECO:0000256" key="1">
    <source>
        <dbReference type="SAM" id="SignalP"/>
    </source>
</evidence>
<feature type="chain" id="PRO_5016614946" evidence="1">
    <location>
        <begin position="20"/>
        <end position="121"/>
    </location>
</feature>
<evidence type="ECO:0000313" key="3">
    <source>
        <dbReference type="EMBL" id="TCU83358.1"/>
    </source>
</evidence>
<reference evidence="2 4" key="1">
    <citation type="submission" date="2018-06" db="EMBL/GenBank/DDBJ databases">
        <authorList>
            <consortium name="Pathogen Informatics"/>
            <person name="Doyle S."/>
        </authorList>
    </citation>
    <scope>NUCLEOTIDE SEQUENCE [LARGE SCALE GENOMIC DNA]</scope>
    <source>
        <strain evidence="2 4">NCTC11159</strain>
    </source>
</reference>
<dbReference type="EMBL" id="UGHR01000006">
    <property type="protein sequence ID" value="STR45925.1"/>
    <property type="molecule type" value="Genomic_DNA"/>
</dbReference>
<dbReference type="RefSeq" id="WP_115230156.1">
    <property type="nucleotide sequence ID" value="NZ_CAWOLO010000012.1"/>
</dbReference>
<dbReference type="PROSITE" id="PS51257">
    <property type="entry name" value="PROKAR_LIPOPROTEIN"/>
    <property type="match status" value="1"/>
</dbReference>
<keyword evidence="5" id="KW-1185">Reference proteome</keyword>
<sequence>MRKIALCLALFLSACGSSEVDDASAIIKQTLKKPESFTLKTGDVIWQGKLRGKQTAFIVKVKYTAMNGFNDVIDECKYVSFYTEDGSNHWQENGGLENCIAAGGKEEENALVMLRKINSFN</sequence>
<dbReference type="AlphaFoldDB" id="A0A377SX01"/>
<gene>
    <name evidence="3" type="ORF">EV682_11281</name>
    <name evidence="2" type="ORF">NCTC11159_04517</name>
</gene>
<accession>A0A377SX01</accession>
<proteinExistence type="predicted"/>
<evidence type="ECO:0000313" key="2">
    <source>
        <dbReference type="EMBL" id="STR45925.1"/>
    </source>
</evidence>
<protein>
    <submittedName>
        <fullName evidence="2">Uncharacterized protein</fullName>
    </submittedName>
</protein>
<dbReference type="Proteomes" id="UP000255108">
    <property type="component" value="Unassembled WGS sequence"/>
</dbReference>
<dbReference type="Proteomes" id="UP000295794">
    <property type="component" value="Unassembled WGS sequence"/>
</dbReference>
<organism evidence="2 4">
    <name type="scientific">Iodobacter fluviatilis</name>
    <dbReference type="NCBI Taxonomy" id="537"/>
    <lineage>
        <taxon>Bacteria</taxon>
        <taxon>Pseudomonadati</taxon>
        <taxon>Pseudomonadota</taxon>
        <taxon>Betaproteobacteria</taxon>
        <taxon>Neisseriales</taxon>
        <taxon>Chitinibacteraceae</taxon>
        <taxon>Iodobacter</taxon>
    </lineage>
</organism>
<evidence type="ECO:0000313" key="5">
    <source>
        <dbReference type="Proteomes" id="UP000295794"/>
    </source>
</evidence>
<dbReference type="OrthoDB" id="8590453at2"/>